<dbReference type="VEuPathDB" id="FungiDB:YALI1_E23691g"/>
<keyword evidence="9 10" id="KW-0472">Membrane</keyword>
<keyword evidence="5" id="KW-0677">Repeat</keyword>
<evidence type="ECO:0000256" key="1">
    <source>
        <dbReference type="ARBA" id="ARBA00004255"/>
    </source>
</evidence>
<dbReference type="Pfam" id="PF23953">
    <property type="entry name" value="TPR_COPA_B"/>
    <property type="match status" value="1"/>
</dbReference>
<evidence type="ECO:0000256" key="10">
    <source>
        <dbReference type="PIRNR" id="PIRNR003354"/>
    </source>
</evidence>
<dbReference type="FunFam" id="1.25.40.470:FF:000002">
    <property type="entry name" value="Coatomer subunit alpha"/>
    <property type="match status" value="1"/>
</dbReference>
<keyword evidence="2 10" id="KW-0813">Transport</keyword>
<feature type="domain" description="Coatomer alpha subunit C-terminal" evidence="14">
    <location>
        <begin position="889"/>
        <end position="1260"/>
    </location>
</feature>
<feature type="repeat" description="WD" evidence="11">
    <location>
        <begin position="300"/>
        <end position="341"/>
    </location>
</feature>
<dbReference type="GO" id="GO:0005198">
    <property type="term" value="F:structural molecule activity"/>
    <property type="evidence" value="ECO:0007669"/>
    <property type="project" value="InterPro"/>
</dbReference>
<evidence type="ECO:0000256" key="7">
    <source>
        <dbReference type="ARBA" id="ARBA00022927"/>
    </source>
</evidence>
<dbReference type="PROSITE" id="PS50082">
    <property type="entry name" value="WD_REPEATS_2"/>
    <property type="match status" value="5"/>
</dbReference>
<feature type="repeat" description="WD" evidence="11">
    <location>
        <begin position="159"/>
        <end position="200"/>
    </location>
</feature>
<dbReference type="SMART" id="SM00320">
    <property type="entry name" value="WD40"/>
    <property type="match status" value="7"/>
</dbReference>
<dbReference type="VEuPathDB" id="FungiDB:YALI0_E19767g"/>
<dbReference type="InterPro" id="IPR019775">
    <property type="entry name" value="WD40_repeat_CS"/>
</dbReference>
<feature type="compositionally biased region" description="Acidic residues" evidence="12">
    <location>
        <begin position="889"/>
        <end position="900"/>
    </location>
</feature>
<dbReference type="PROSITE" id="PS50294">
    <property type="entry name" value="WD_REPEATS_REGION"/>
    <property type="match status" value="5"/>
</dbReference>
<keyword evidence="4 11" id="KW-0853">WD repeat</keyword>
<dbReference type="FunFam" id="2.130.10.10:FF:000010">
    <property type="entry name" value="Coatomer subunit alpha"/>
    <property type="match status" value="1"/>
</dbReference>
<evidence type="ECO:0000256" key="3">
    <source>
        <dbReference type="ARBA" id="ARBA00022490"/>
    </source>
</evidence>
<organism evidence="16 17">
    <name type="scientific">Yarrowia lipolytica</name>
    <name type="common">Candida lipolytica</name>
    <dbReference type="NCBI Taxonomy" id="4952"/>
    <lineage>
        <taxon>Eukaryota</taxon>
        <taxon>Fungi</taxon>
        <taxon>Dikarya</taxon>
        <taxon>Ascomycota</taxon>
        <taxon>Saccharomycotina</taxon>
        <taxon>Dipodascomycetes</taxon>
        <taxon>Dipodascales</taxon>
        <taxon>Dipodascales incertae sedis</taxon>
        <taxon>Yarrowia</taxon>
    </lineage>
</organism>
<dbReference type="InterPro" id="IPR010714">
    <property type="entry name" value="Coatomer_asu_C"/>
</dbReference>
<evidence type="ECO:0000256" key="8">
    <source>
        <dbReference type="ARBA" id="ARBA00023034"/>
    </source>
</evidence>
<evidence type="ECO:0000256" key="9">
    <source>
        <dbReference type="ARBA" id="ARBA00023136"/>
    </source>
</evidence>
<dbReference type="InterPro" id="IPR015943">
    <property type="entry name" value="WD40/YVTN_repeat-like_dom_sf"/>
</dbReference>
<dbReference type="InterPro" id="IPR056176">
    <property type="entry name" value="TPR_COPA_B"/>
</dbReference>
<evidence type="ECO:0000256" key="6">
    <source>
        <dbReference type="ARBA" id="ARBA00022892"/>
    </source>
</evidence>
<dbReference type="InterPro" id="IPR047312">
    <property type="entry name" value="Coatomer_alpha_WD-assoc_reg"/>
</dbReference>
<dbReference type="SUPFAM" id="SSF50978">
    <property type="entry name" value="WD40 repeat-like"/>
    <property type="match status" value="1"/>
</dbReference>
<dbReference type="PROSITE" id="PS00678">
    <property type="entry name" value="WD_REPEATS_1"/>
    <property type="match status" value="2"/>
</dbReference>
<dbReference type="Pfam" id="PF06957">
    <property type="entry name" value="COPI_C"/>
    <property type="match status" value="1"/>
</dbReference>
<evidence type="ECO:0000313" key="17">
    <source>
        <dbReference type="Proteomes" id="UP000182444"/>
    </source>
</evidence>
<dbReference type="GO" id="GO:0000139">
    <property type="term" value="C:Golgi membrane"/>
    <property type="evidence" value="ECO:0007669"/>
    <property type="project" value="UniProtKB-SubCell"/>
</dbReference>
<accession>A0A1D8NJ65</accession>
<gene>
    <name evidence="16" type="ORF">YALI1_E23691g</name>
</gene>
<evidence type="ECO:0000313" key="16">
    <source>
        <dbReference type="EMBL" id="AOW05673.1"/>
    </source>
</evidence>
<dbReference type="PANTHER" id="PTHR19876:SF1">
    <property type="entry name" value="COATOMER SUBUNIT ALPHA"/>
    <property type="match status" value="1"/>
</dbReference>
<keyword evidence="8 10" id="KW-0333">Golgi apparatus</keyword>
<dbReference type="InterPro" id="IPR006692">
    <property type="entry name" value="Beta-prop_COPA/B_2nd"/>
</dbReference>
<dbReference type="GO" id="GO:0006888">
    <property type="term" value="P:endoplasmic reticulum to Golgi vesicle-mediated transport"/>
    <property type="evidence" value="ECO:0007669"/>
    <property type="project" value="InterPro"/>
</dbReference>
<dbReference type="CDD" id="cd22948">
    <property type="entry name" value="Coatomer_WDAD_alpha"/>
    <property type="match status" value="1"/>
</dbReference>
<dbReference type="AlphaFoldDB" id="A0A1D8NJ65"/>
<dbReference type="RefSeq" id="XP_504161.3">
    <property type="nucleotide sequence ID" value="XM_504161.3"/>
</dbReference>
<dbReference type="GO" id="GO:0030126">
    <property type="term" value="C:COPI vesicle coat"/>
    <property type="evidence" value="ECO:0007669"/>
    <property type="project" value="UniProtKB-UniRule"/>
</dbReference>
<comment type="function">
    <text evidence="10">The coatomer is a cytosolic protein complex that binds to dilysine motifs and reversibly associates with Golgi non-clathrin-coated vesicles, which further mediate biosynthetic protein transport from the ER, via the Golgi up to the trans Golgi network.</text>
</comment>
<evidence type="ECO:0000259" key="13">
    <source>
        <dbReference type="Pfam" id="PF04053"/>
    </source>
</evidence>
<dbReference type="PRINTS" id="PR00320">
    <property type="entry name" value="GPROTEINBRPT"/>
</dbReference>
<feature type="domain" description="COPA/B TPR" evidence="15">
    <location>
        <begin position="673"/>
        <end position="822"/>
    </location>
</feature>
<comment type="subunit">
    <text evidence="10">Oligomeric complex that consists of at least the alpha, beta, beta', gamma, delta, epsilon and zeta subunits.</text>
</comment>
<dbReference type="Pfam" id="PF04053">
    <property type="entry name" value="B-prop_COPA_B_2nd"/>
    <property type="match status" value="1"/>
</dbReference>
<keyword evidence="7 10" id="KW-0653">Protein transport</keyword>
<dbReference type="InterPro" id="IPR050844">
    <property type="entry name" value="Coatomer_complex_subunit"/>
</dbReference>
<feature type="repeat" description="WD" evidence="11">
    <location>
        <begin position="256"/>
        <end position="297"/>
    </location>
</feature>
<name>A0A1D8NJ65_YARLL</name>
<dbReference type="PIRSF" id="PIRSF003354">
    <property type="entry name" value="Coatomer_alpha_subunit"/>
    <property type="match status" value="1"/>
</dbReference>
<feature type="compositionally biased region" description="Acidic residues" evidence="12">
    <location>
        <begin position="910"/>
        <end position="937"/>
    </location>
</feature>
<evidence type="ECO:0000259" key="14">
    <source>
        <dbReference type="Pfam" id="PF06957"/>
    </source>
</evidence>
<dbReference type="InterPro" id="IPR020472">
    <property type="entry name" value="WD40_PAC1"/>
</dbReference>
<dbReference type="Pfam" id="PF00400">
    <property type="entry name" value="WD40"/>
    <property type="match status" value="5"/>
</dbReference>
<dbReference type="PANTHER" id="PTHR19876">
    <property type="entry name" value="COATOMER"/>
    <property type="match status" value="1"/>
</dbReference>
<evidence type="ECO:0000256" key="11">
    <source>
        <dbReference type="PROSITE-ProRule" id="PRU00221"/>
    </source>
</evidence>
<dbReference type="CDD" id="cd00200">
    <property type="entry name" value="WD40"/>
    <property type="match status" value="1"/>
</dbReference>
<dbReference type="InterPro" id="IPR036322">
    <property type="entry name" value="WD40_repeat_dom_sf"/>
</dbReference>
<dbReference type="GO" id="GO:0006886">
    <property type="term" value="P:intracellular protein transport"/>
    <property type="evidence" value="ECO:0007669"/>
    <property type="project" value="UniProtKB-UniRule"/>
</dbReference>
<feature type="region of interest" description="Disordered" evidence="12">
    <location>
        <begin position="889"/>
        <end position="963"/>
    </location>
</feature>
<evidence type="ECO:0000256" key="2">
    <source>
        <dbReference type="ARBA" id="ARBA00022448"/>
    </source>
</evidence>
<evidence type="ECO:0000259" key="15">
    <source>
        <dbReference type="Pfam" id="PF23953"/>
    </source>
</evidence>
<reference evidence="16 17" key="1">
    <citation type="journal article" date="2016" name="PLoS ONE">
        <title>Sequence Assembly of Yarrowia lipolytica Strain W29/CLIB89 Shows Transposable Element Diversity.</title>
        <authorList>
            <person name="Magnan C."/>
            <person name="Yu J."/>
            <person name="Chang I."/>
            <person name="Jahn E."/>
            <person name="Kanomata Y."/>
            <person name="Wu J."/>
            <person name="Zeller M."/>
            <person name="Oakes M."/>
            <person name="Baldi P."/>
            <person name="Sandmeyer S."/>
        </authorList>
    </citation>
    <scope>NUCLEOTIDE SEQUENCE [LARGE SCALE GENOMIC DNA]</scope>
    <source>
        <strain evidence="17">CLIB89(W29)</strain>
    </source>
</reference>
<feature type="repeat" description="WD" evidence="11">
    <location>
        <begin position="117"/>
        <end position="158"/>
    </location>
</feature>
<comment type="subcellular location">
    <subcellularLocation>
        <location evidence="10">Cytoplasm</location>
    </subcellularLocation>
    <subcellularLocation>
        <location evidence="1 10">Golgi apparatus membrane</location>
        <topology evidence="1 10">Peripheral membrane protein</topology>
        <orientation evidence="1">Cytoplasmic side</orientation>
    </subcellularLocation>
</comment>
<evidence type="ECO:0000256" key="12">
    <source>
        <dbReference type="SAM" id="MobiDB-lite"/>
    </source>
</evidence>
<dbReference type="SUPFAM" id="SSF82171">
    <property type="entry name" value="DPP6 N-terminal domain-like"/>
    <property type="match status" value="1"/>
</dbReference>
<proteinExistence type="predicted"/>
<feature type="repeat" description="WD" evidence="11">
    <location>
        <begin position="75"/>
        <end position="116"/>
    </location>
</feature>
<evidence type="ECO:0000256" key="4">
    <source>
        <dbReference type="ARBA" id="ARBA00022574"/>
    </source>
</evidence>
<dbReference type="InterPro" id="IPR016391">
    <property type="entry name" value="Coatomer_asu"/>
</dbReference>
<sequence length="1261" mass="139495">MCVTTACLRCDALCHPGSQLMPYPDSTRILTQFESKSSRAKGLAFHSTRPWVLVSLHSSTIQLWDYRMGTLVDRFEDHDGPVRGVDFHKTQPLFVSCGDDYKIKVWSLQTRKCLFTLVGHLDYVRTVFFHHELPWIISCSDDQTIRIWNWQNRQEIACLTGHSHYIMSAQFHPSEDLVVSACLDQTVRVWDISGLRKKHSAGGGVSAGGAGSSMSFEEQMMMAARNSGGPGGPGGHPQQGGQDMFGNQDCIVKYVLEGHDGGVNWATFHPTLPLIVSGGDDRVLKIWRMSDTKAWEVDTCRGHTNNILSCCFHPYQDVIVSVSEDKTIRTWDLHKRTLIKQFKRENDKFWALTAHPNINLFAAGHESGIMVFKMERERPASTIDGNSLLYMSKEKQLKLFDFNSEQDSMPLVSLKKYGSQYSPIRSISYNPAARAVLLLTKDKDQFNYNLVHLPKDAASGGIEATEEIGGNAAQAVFVARNRFAVFNKNAQTIDIRDLSNTTTRTIKLPKQVKDIVVVPGSSGQLLLLGPSHVYLLDVAQKTIVAELAVSGVKYVNWSKDGKHVALLTKHTVTIASATTLKFISSLHETIRIKSACWDDNGVLLYTTLNHLKYTLLNGDSGIIKTLENTLYIVRVKDRRVYCLNRAGEVEVVRIDPTEYRFKRALVNKNFSEVLRIIKSSNLVGQSIISYLQKKGYPEIALQFVQDPKVKFDLAIECGNLTEALEQAQILDEPSYWTLLGKEALSQGNFRIVELVYQKQQLFDKLSFVYVLAGDSPKLQKMAAIAAHRGDGASMLQNSLYTGSVESRVDLFRSAGLLSHAYAAAKHGGLDDVAADILAEAGVEEGDVKMTLGEGLKPATPAVQQPLGDWPLKQTSLSFFEQALLGQVEVDEGEDDDDEEDGVRAVTSDMVDLDLEDDDGDGDAGWDMGDDLDVDDVEVAPVAPSTPSSKGHKKNASVNLDATSSEPENWIRASSVAAVHVAAGSFETAAQLLNRQIGIVDFEPLRQRFMTVYEASKLYYKSNADLPPLELFVRGALNDDTSLPLVPGFDSLSSDVKAAFRLIRANDVPAAISAFRQILYTVAVMLVPTHDSVDECEKIIDICREYIGAFSIELERRRIAEEDPKRNLELAAYFTKFKLQPAHAGLPWQVAMTQAFKLKNYASASVYAEKFLETNPAPAQAEKARKVKHRADAQPLDAIELDFDVTANFAICPRSLKPIYPGDASEKDPFTGAEYLPKHKGQLDVIGGISAIGAPSTGLKLI</sequence>
<dbReference type="Gene3D" id="1.25.40.470">
    <property type="match status" value="1"/>
</dbReference>
<keyword evidence="3 10" id="KW-0963">Cytoplasm</keyword>
<dbReference type="GO" id="GO:0006890">
    <property type="term" value="P:retrograde vesicle-mediated transport, Golgi to endoplasmic reticulum"/>
    <property type="evidence" value="ECO:0007669"/>
    <property type="project" value="TreeGrafter"/>
</dbReference>
<dbReference type="Proteomes" id="UP000182444">
    <property type="component" value="Chromosome 1E"/>
</dbReference>
<protein>
    <recommendedName>
        <fullName evidence="10">Coatomer subunit alpha</fullName>
    </recommendedName>
</protein>
<dbReference type="KEGG" id="yli:2911781"/>
<dbReference type="eggNOG" id="KOG0292">
    <property type="taxonomic scope" value="Eukaryota"/>
</dbReference>
<dbReference type="InterPro" id="IPR001680">
    <property type="entry name" value="WD40_rpt"/>
</dbReference>
<dbReference type="Gene3D" id="2.130.10.10">
    <property type="entry name" value="YVTN repeat-like/Quinoprotein amine dehydrogenase"/>
    <property type="match status" value="2"/>
</dbReference>
<feature type="domain" description="COPA/B second beta-propeller" evidence="13">
    <location>
        <begin position="394"/>
        <end position="644"/>
    </location>
</feature>
<keyword evidence="6 10" id="KW-0931">ER-Golgi transport</keyword>
<dbReference type="GeneID" id="2911781"/>
<dbReference type="GO" id="GO:0006891">
    <property type="term" value="P:intra-Golgi vesicle-mediated transport"/>
    <property type="evidence" value="ECO:0007669"/>
    <property type="project" value="TreeGrafter"/>
</dbReference>
<evidence type="ECO:0000256" key="5">
    <source>
        <dbReference type="ARBA" id="ARBA00022737"/>
    </source>
</evidence>
<dbReference type="EMBL" id="CP017557">
    <property type="protein sequence ID" value="AOW05673.1"/>
    <property type="molecule type" value="Genomic_DNA"/>
</dbReference>